<dbReference type="Pfam" id="PF22486">
    <property type="entry name" value="MATH_2"/>
    <property type="match status" value="1"/>
</dbReference>
<feature type="domain" description="MATH" evidence="2">
    <location>
        <begin position="1"/>
        <end position="124"/>
    </location>
</feature>
<dbReference type="Proteomes" id="UP000187406">
    <property type="component" value="Unassembled WGS sequence"/>
</dbReference>
<proteinExistence type="predicted"/>
<dbReference type="PANTHER" id="PTHR46236:SF35">
    <property type="entry name" value="MATH DOMAIN-CONTAINING PROTEIN"/>
    <property type="match status" value="1"/>
</dbReference>
<sequence length="140" mass="16653">RFTWRIENFTRLNTKKHYSEIFVVGGFKWRVLTFPKGNNVDHLSMYLDVADSTSLPYGWSRYAQFSLAVVNQIHSKYYIRKDTQHQFNARESDWGFTSFMPLSDVYDPSRGYLVNDTVIIEAEVIVRRVVDYWSYDSKKE</sequence>
<dbReference type="InterPro" id="IPR002083">
    <property type="entry name" value="MATH/TRAF_dom"/>
</dbReference>
<feature type="non-terminal residue" evidence="3">
    <location>
        <position position="140"/>
    </location>
</feature>
<feature type="non-terminal residue" evidence="3">
    <location>
        <position position="1"/>
    </location>
</feature>
<organism evidence="3 4">
    <name type="scientific">Cephalotus follicularis</name>
    <name type="common">Albany pitcher plant</name>
    <dbReference type="NCBI Taxonomy" id="3775"/>
    <lineage>
        <taxon>Eukaryota</taxon>
        <taxon>Viridiplantae</taxon>
        <taxon>Streptophyta</taxon>
        <taxon>Embryophyta</taxon>
        <taxon>Tracheophyta</taxon>
        <taxon>Spermatophyta</taxon>
        <taxon>Magnoliopsida</taxon>
        <taxon>eudicotyledons</taxon>
        <taxon>Gunneridae</taxon>
        <taxon>Pentapetalae</taxon>
        <taxon>rosids</taxon>
        <taxon>fabids</taxon>
        <taxon>Oxalidales</taxon>
        <taxon>Cephalotaceae</taxon>
        <taxon>Cephalotus</taxon>
    </lineage>
</organism>
<dbReference type="OrthoDB" id="289038at2759"/>
<dbReference type="InterPro" id="IPR008974">
    <property type="entry name" value="TRAF-like"/>
</dbReference>
<evidence type="ECO:0000256" key="1">
    <source>
        <dbReference type="ARBA" id="ARBA00023054"/>
    </source>
</evidence>
<evidence type="ECO:0000259" key="2">
    <source>
        <dbReference type="PROSITE" id="PS50144"/>
    </source>
</evidence>
<comment type="caution">
    <text evidence="3">The sequence shown here is derived from an EMBL/GenBank/DDBJ whole genome shotgun (WGS) entry which is preliminary data.</text>
</comment>
<evidence type="ECO:0000313" key="4">
    <source>
        <dbReference type="Proteomes" id="UP000187406"/>
    </source>
</evidence>
<dbReference type="FunFam" id="2.60.210.10:FF:000005">
    <property type="entry name" value="Ubiquitin carboxyl-terminal hydrolase 13"/>
    <property type="match status" value="1"/>
</dbReference>
<keyword evidence="1" id="KW-0175">Coiled coil</keyword>
<dbReference type="STRING" id="3775.A0A1Q3CY14"/>
<dbReference type="SUPFAM" id="SSF49599">
    <property type="entry name" value="TRAF domain-like"/>
    <property type="match status" value="1"/>
</dbReference>
<protein>
    <submittedName>
        <fullName evidence="3">MATH domain-containing protein</fullName>
    </submittedName>
</protein>
<dbReference type="AlphaFoldDB" id="A0A1Q3CY14"/>
<keyword evidence="4" id="KW-1185">Reference proteome</keyword>
<name>A0A1Q3CY14_CEPFO</name>
<dbReference type="PROSITE" id="PS50144">
    <property type="entry name" value="MATH"/>
    <property type="match status" value="1"/>
</dbReference>
<dbReference type="Gene3D" id="2.60.210.10">
    <property type="entry name" value="Apoptosis, Tumor Necrosis Factor Receptor Associated Protein 2, Chain A"/>
    <property type="match status" value="1"/>
</dbReference>
<accession>A0A1Q3CY14</accession>
<reference evidence="4" key="1">
    <citation type="submission" date="2016-04" db="EMBL/GenBank/DDBJ databases">
        <title>Cephalotus genome sequencing.</title>
        <authorList>
            <person name="Fukushima K."/>
            <person name="Hasebe M."/>
            <person name="Fang X."/>
        </authorList>
    </citation>
    <scope>NUCLEOTIDE SEQUENCE [LARGE SCALE GENOMIC DNA]</scope>
    <source>
        <strain evidence="4">cv. St1</strain>
    </source>
</reference>
<evidence type="ECO:0000313" key="3">
    <source>
        <dbReference type="EMBL" id="GAV85041.1"/>
    </source>
</evidence>
<dbReference type="SMART" id="SM00061">
    <property type="entry name" value="MATH"/>
    <property type="match status" value="1"/>
</dbReference>
<dbReference type="InterPro" id="IPR050804">
    <property type="entry name" value="MCC"/>
</dbReference>
<dbReference type="InParanoid" id="A0A1Q3CY14"/>
<dbReference type="CDD" id="cd00121">
    <property type="entry name" value="MATH"/>
    <property type="match status" value="1"/>
</dbReference>
<dbReference type="PANTHER" id="PTHR46236">
    <property type="entry name" value="TRAF-LIKE SUPERFAMILY PROTEIN"/>
    <property type="match status" value="1"/>
</dbReference>
<dbReference type="EMBL" id="BDDD01003432">
    <property type="protein sequence ID" value="GAV85041.1"/>
    <property type="molecule type" value="Genomic_DNA"/>
</dbReference>
<gene>
    <name evidence="3" type="ORF">CFOL_v3_28481</name>
</gene>